<dbReference type="KEGG" id="pce:PECL_819"/>
<name>G8PCV7_PEDCP</name>
<evidence type="ECO:0000313" key="1">
    <source>
        <dbReference type="EMBL" id="AEV95092.1"/>
    </source>
</evidence>
<dbReference type="EMBL" id="CP003137">
    <property type="protein sequence ID" value="AEV95092.1"/>
    <property type="molecule type" value="Genomic_DNA"/>
</dbReference>
<dbReference type="Pfam" id="PF08866">
    <property type="entry name" value="DUF1831"/>
    <property type="match status" value="1"/>
</dbReference>
<dbReference type="PATRIC" id="fig|701521.8.peg.771"/>
<organism evidence="1 2">
    <name type="scientific">Pediococcus claussenii (strain ATCC BAA-344 / DSM 14800 / JCM 18046 / KCTC 3811 / LMG 21948 / P06)</name>
    <dbReference type="NCBI Taxonomy" id="701521"/>
    <lineage>
        <taxon>Bacteria</taxon>
        <taxon>Bacillati</taxon>
        <taxon>Bacillota</taxon>
        <taxon>Bacilli</taxon>
        <taxon>Lactobacillales</taxon>
        <taxon>Lactobacillaceae</taxon>
        <taxon>Pediococcus</taxon>
    </lineage>
</organism>
<reference evidence="1 2" key="1">
    <citation type="journal article" date="2012" name="J. Bacteriol.">
        <title>Complete Genome Sequence of the Beer Spoilage Organism Pediococcus claussenii ATCC BAA-344T.</title>
        <authorList>
            <person name="Pittet V."/>
            <person name="Abegunde T."/>
            <person name="Marfleet T."/>
            <person name="Haakensen M."/>
            <person name="Morrow K."/>
            <person name="Jayaprakash T."/>
            <person name="Schroeder K."/>
            <person name="Trost B."/>
            <person name="Byrns S."/>
            <person name="Bergsveinson J."/>
            <person name="Kusalik A."/>
            <person name="Ziola B."/>
        </authorList>
    </citation>
    <scope>NUCLEOTIDE SEQUENCE [LARGE SCALE GENOMIC DNA]</scope>
    <source>
        <strain evidence="1 2">ATCC BAA-344</strain>
    </source>
</reference>
<dbReference type="AlphaFoldDB" id="G8PCV7"/>
<gene>
    <name evidence="1" type="ordered locus">PECL_819</name>
</gene>
<dbReference type="eggNOG" id="ENOG5032U9W">
    <property type="taxonomic scope" value="Bacteria"/>
</dbReference>
<dbReference type="HOGENOM" id="CLU_169601_0_0_9"/>
<sequence length="114" mass="12904">MAFQKLVQVDGDSKSYEINAKIKKYSLLDLGFVKTNNGVYNLERSLDPTSPYNQGIKLKVSVSKDLDGLKMSTVTGNGLRAVNIFKREEDQPLVEQYHYLLNSLIDREVLKVHA</sequence>
<proteinExistence type="predicted"/>
<dbReference type="InterPro" id="IPR014965">
    <property type="entry name" value="Amino_acid_metab_prot_put"/>
</dbReference>
<dbReference type="STRING" id="701521.PECL_819"/>
<evidence type="ECO:0008006" key="3">
    <source>
        <dbReference type="Google" id="ProtNLM"/>
    </source>
</evidence>
<accession>G8PCV7</accession>
<dbReference type="SUPFAM" id="SSF160800">
    <property type="entry name" value="Lp2179-like"/>
    <property type="match status" value="1"/>
</dbReference>
<dbReference type="RefSeq" id="WP_014215289.1">
    <property type="nucleotide sequence ID" value="NC_016605.1"/>
</dbReference>
<keyword evidence="2" id="KW-1185">Reference proteome</keyword>
<dbReference type="InterPro" id="IPR035942">
    <property type="entry name" value="Lp2179-like_sf"/>
</dbReference>
<dbReference type="Gene3D" id="3.30.1820.10">
    <property type="entry name" value="Lp2179-like"/>
    <property type="match status" value="1"/>
</dbReference>
<protein>
    <recommendedName>
        <fullName evidence="3">Cysteine desulfurase</fullName>
    </recommendedName>
</protein>
<dbReference type="Proteomes" id="UP000005444">
    <property type="component" value="Chromosome"/>
</dbReference>
<evidence type="ECO:0000313" key="2">
    <source>
        <dbReference type="Proteomes" id="UP000005444"/>
    </source>
</evidence>